<dbReference type="PANTHER" id="PTHR47805">
    <property type="entry name" value="SAGA-ASSOCIATED FACTOR 73"/>
    <property type="match status" value="1"/>
</dbReference>
<feature type="compositionally biased region" description="Polar residues" evidence="1">
    <location>
        <begin position="48"/>
        <end position="59"/>
    </location>
</feature>
<dbReference type="InterPro" id="IPR037804">
    <property type="entry name" value="SGF73"/>
</dbReference>
<dbReference type="GO" id="GO:0031048">
    <property type="term" value="P:regulatory ncRNA-mediated heterochromatin formation"/>
    <property type="evidence" value="ECO:0007669"/>
    <property type="project" value="TreeGrafter"/>
</dbReference>
<keyword evidence="4" id="KW-1185">Reference proteome</keyword>
<dbReference type="GO" id="GO:1904802">
    <property type="term" value="P:RITS complex assembly"/>
    <property type="evidence" value="ECO:0007669"/>
    <property type="project" value="TreeGrafter"/>
</dbReference>
<dbReference type="PANTHER" id="PTHR47805:SF1">
    <property type="entry name" value="SAGA-ASSOCIATED FACTOR 73"/>
    <property type="match status" value="1"/>
</dbReference>
<dbReference type="GO" id="GO:0000124">
    <property type="term" value="C:SAGA complex"/>
    <property type="evidence" value="ECO:0007669"/>
    <property type="project" value="InterPro"/>
</dbReference>
<feature type="compositionally biased region" description="Low complexity" evidence="1">
    <location>
        <begin position="31"/>
        <end position="47"/>
    </location>
</feature>
<dbReference type="Gene3D" id="6.10.140.670">
    <property type="match status" value="1"/>
</dbReference>
<dbReference type="AlphaFoldDB" id="A0A1E3PT33"/>
<dbReference type="Pfam" id="PF08313">
    <property type="entry name" value="SCA7"/>
    <property type="match status" value="1"/>
</dbReference>
<dbReference type="InterPro" id="IPR013243">
    <property type="entry name" value="SCA7_dom"/>
</dbReference>
<dbReference type="OrthoDB" id="21678at2759"/>
<gene>
    <name evidence="3" type="ORF">NADFUDRAFT_45045</name>
</gene>
<evidence type="ECO:0000259" key="2">
    <source>
        <dbReference type="PROSITE" id="PS51505"/>
    </source>
</evidence>
<accession>A0A1E3PT33</accession>
<evidence type="ECO:0000313" key="3">
    <source>
        <dbReference type="EMBL" id="ODQ68490.1"/>
    </source>
</evidence>
<dbReference type="Proteomes" id="UP000095009">
    <property type="component" value="Unassembled WGS sequence"/>
</dbReference>
<sequence>LSGLKDTKSQGGTKRKAEYANGDTLEDTPSGAVNTITTNGTIANGNGSTDTLVDTTSDAKPQLKKKKKEKTKVKTIPKSKLPVDVEKQCGVPLPNGLLCARSLTCKTHSMGAKRAVTGRSAPYDVLLANYQKRNQIKQALLSTELQLANENEQFKDSVPLSPEEEFLQVMQGVKQSIPVPVERQIIMPARLRHGFFPFNVDDPSNLHFLKPASLSRAQAMQQVTMKQREQHLRMLQQQQPQ</sequence>
<evidence type="ECO:0000313" key="4">
    <source>
        <dbReference type="Proteomes" id="UP000095009"/>
    </source>
</evidence>
<dbReference type="GO" id="GO:0006357">
    <property type="term" value="P:regulation of transcription by RNA polymerase II"/>
    <property type="evidence" value="ECO:0007669"/>
    <property type="project" value="TreeGrafter"/>
</dbReference>
<proteinExistence type="predicted"/>
<name>A0A1E3PT33_9ASCO</name>
<dbReference type="STRING" id="857566.A0A1E3PT33"/>
<dbReference type="PROSITE" id="PS51505">
    <property type="entry name" value="SCA7"/>
    <property type="match status" value="1"/>
</dbReference>
<feature type="domain" description="SCA7" evidence="2">
    <location>
        <begin position="76"/>
        <end position="142"/>
    </location>
</feature>
<reference evidence="3 4" key="1">
    <citation type="journal article" date="2016" name="Proc. Natl. Acad. Sci. U.S.A.">
        <title>Comparative genomics of biotechnologically important yeasts.</title>
        <authorList>
            <person name="Riley R."/>
            <person name="Haridas S."/>
            <person name="Wolfe K.H."/>
            <person name="Lopes M.R."/>
            <person name="Hittinger C.T."/>
            <person name="Goeker M."/>
            <person name="Salamov A.A."/>
            <person name="Wisecaver J.H."/>
            <person name="Long T.M."/>
            <person name="Calvey C.H."/>
            <person name="Aerts A.L."/>
            <person name="Barry K.W."/>
            <person name="Choi C."/>
            <person name="Clum A."/>
            <person name="Coughlan A.Y."/>
            <person name="Deshpande S."/>
            <person name="Douglass A.P."/>
            <person name="Hanson S.J."/>
            <person name="Klenk H.-P."/>
            <person name="LaButti K.M."/>
            <person name="Lapidus A."/>
            <person name="Lindquist E.A."/>
            <person name="Lipzen A.M."/>
            <person name="Meier-Kolthoff J.P."/>
            <person name="Ohm R.A."/>
            <person name="Otillar R.P."/>
            <person name="Pangilinan J.L."/>
            <person name="Peng Y."/>
            <person name="Rokas A."/>
            <person name="Rosa C.A."/>
            <person name="Scheuner C."/>
            <person name="Sibirny A.A."/>
            <person name="Slot J.C."/>
            <person name="Stielow J.B."/>
            <person name="Sun H."/>
            <person name="Kurtzman C.P."/>
            <person name="Blackwell M."/>
            <person name="Grigoriev I.V."/>
            <person name="Jeffries T.W."/>
        </authorList>
    </citation>
    <scope>NUCLEOTIDE SEQUENCE [LARGE SCALE GENOMIC DNA]</scope>
    <source>
        <strain evidence="3 4">DSM 6958</strain>
    </source>
</reference>
<feature type="compositionally biased region" description="Basic residues" evidence="1">
    <location>
        <begin position="62"/>
        <end position="71"/>
    </location>
</feature>
<feature type="region of interest" description="Disordered" evidence="1">
    <location>
        <begin position="1"/>
        <end position="71"/>
    </location>
</feature>
<organism evidence="3 4">
    <name type="scientific">Nadsonia fulvescens var. elongata DSM 6958</name>
    <dbReference type="NCBI Taxonomy" id="857566"/>
    <lineage>
        <taxon>Eukaryota</taxon>
        <taxon>Fungi</taxon>
        <taxon>Dikarya</taxon>
        <taxon>Ascomycota</taxon>
        <taxon>Saccharomycotina</taxon>
        <taxon>Dipodascomycetes</taxon>
        <taxon>Dipodascales</taxon>
        <taxon>Dipodascales incertae sedis</taxon>
        <taxon>Nadsonia</taxon>
    </lineage>
</organism>
<protein>
    <submittedName>
        <fullName evidence="3">SCA7-domain-containing protein</fullName>
    </submittedName>
</protein>
<evidence type="ECO:0000256" key="1">
    <source>
        <dbReference type="SAM" id="MobiDB-lite"/>
    </source>
</evidence>
<feature type="non-terminal residue" evidence="3">
    <location>
        <position position="1"/>
    </location>
</feature>
<dbReference type="EMBL" id="KV454406">
    <property type="protein sequence ID" value="ODQ68490.1"/>
    <property type="molecule type" value="Genomic_DNA"/>
</dbReference>